<dbReference type="EMBL" id="JBHSBB010000009">
    <property type="protein sequence ID" value="MFC4032153.1"/>
    <property type="molecule type" value="Genomic_DNA"/>
</dbReference>
<accession>A0ABV8HJD9</accession>
<protein>
    <recommendedName>
        <fullName evidence="5">Integral membrane protein</fullName>
    </recommendedName>
</protein>
<dbReference type="RefSeq" id="WP_386428872.1">
    <property type="nucleotide sequence ID" value="NZ_JBHSBB010000009.1"/>
</dbReference>
<keyword evidence="2" id="KW-0812">Transmembrane</keyword>
<organism evidence="3 4">
    <name type="scientific">Streptomyces polygonati</name>
    <dbReference type="NCBI Taxonomy" id="1617087"/>
    <lineage>
        <taxon>Bacteria</taxon>
        <taxon>Bacillati</taxon>
        <taxon>Actinomycetota</taxon>
        <taxon>Actinomycetes</taxon>
        <taxon>Kitasatosporales</taxon>
        <taxon>Streptomycetaceae</taxon>
        <taxon>Streptomyces</taxon>
    </lineage>
</organism>
<evidence type="ECO:0000313" key="3">
    <source>
        <dbReference type="EMBL" id="MFC4032153.1"/>
    </source>
</evidence>
<keyword evidence="2" id="KW-0472">Membrane</keyword>
<sequence>MTQQTGTGPAVGAAPARPAEAGTAAAETSSPRPEKRPNRIGTGPGRLLLSLYAVFTVAALSRSIVQLSTKYHEAPLAYALSGLAGVVYAVITLALWRGGESARKVALVCCSAELIGVLTVGIATIVDSSAFPDATVWSDFGIGYVFLPLALPVAGLLWLRRAAREAGAQPRQTGH</sequence>
<feature type="transmembrane region" description="Helical" evidence="2">
    <location>
        <begin position="141"/>
        <end position="159"/>
    </location>
</feature>
<feature type="region of interest" description="Disordered" evidence="1">
    <location>
        <begin position="1"/>
        <end position="42"/>
    </location>
</feature>
<evidence type="ECO:0008006" key="5">
    <source>
        <dbReference type="Google" id="ProtNLM"/>
    </source>
</evidence>
<gene>
    <name evidence="3" type="ORF">ACFO3J_11755</name>
</gene>
<feature type="transmembrane region" description="Helical" evidence="2">
    <location>
        <begin position="45"/>
        <end position="64"/>
    </location>
</feature>
<keyword evidence="4" id="KW-1185">Reference proteome</keyword>
<feature type="compositionally biased region" description="Low complexity" evidence="1">
    <location>
        <begin position="1"/>
        <end position="31"/>
    </location>
</feature>
<evidence type="ECO:0000256" key="2">
    <source>
        <dbReference type="SAM" id="Phobius"/>
    </source>
</evidence>
<keyword evidence="2" id="KW-1133">Transmembrane helix</keyword>
<reference evidence="4" key="1">
    <citation type="journal article" date="2019" name="Int. J. Syst. Evol. Microbiol.">
        <title>The Global Catalogue of Microorganisms (GCM) 10K type strain sequencing project: providing services to taxonomists for standard genome sequencing and annotation.</title>
        <authorList>
            <consortium name="The Broad Institute Genomics Platform"/>
            <consortium name="The Broad Institute Genome Sequencing Center for Infectious Disease"/>
            <person name="Wu L."/>
            <person name="Ma J."/>
        </authorList>
    </citation>
    <scope>NUCLEOTIDE SEQUENCE [LARGE SCALE GENOMIC DNA]</scope>
    <source>
        <strain evidence="4">CGMCC 4.7237</strain>
    </source>
</reference>
<evidence type="ECO:0000313" key="4">
    <source>
        <dbReference type="Proteomes" id="UP001595765"/>
    </source>
</evidence>
<name>A0ABV8HJD9_9ACTN</name>
<evidence type="ECO:0000256" key="1">
    <source>
        <dbReference type="SAM" id="MobiDB-lite"/>
    </source>
</evidence>
<proteinExistence type="predicted"/>
<comment type="caution">
    <text evidence="3">The sequence shown here is derived from an EMBL/GenBank/DDBJ whole genome shotgun (WGS) entry which is preliminary data.</text>
</comment>
<feature type="transmembrane region" description="Helical" evidence="2">
    <location>
        <begin position="105"/>
        <end position="126"/>
    </location>
</feature>
<feature type="transmembrane region" description="Helical" evidence="2">
    <location>
        <begin position="76"/>
        <end position="96"/>
    </location>
</feature>
<dbReference type="Proteomes" id="UP001595765">
    <property type="component" value="Unassembled WGS sequence"/>
</dbReference>